<comment type="caution">
    <text evidence="2">The sequence shown here is derived from an EMBL/GenBank/DDBJ whole genome shotgun (WGS) entry which is preliminary data.</text>
</comment>
<dbReference type="Proteomes" id="UP000315901">
    <property type="component" value="Unassembled WGS sequence"/>
</dbReference>
<feature type="domain" description="Polymerase beta nucleotidyltransferase" evidence="1">
    <location>
        <begin position="10"/>
        <end position="83"/>
    </location>
</feature>
<gene>
    <name evidence="2" type="ORF">FJM67_16740</name>
</gene>
<keyword evidence="2" id="KW-0808">Transferase</keyword>
<proteinExistence type="predicted"/>
<dbReference type="CDD" id="cd05403">
    <property type="entry name" value="NT_KNTase_like"/>
    <property type="match status" value="1"/>
</dbReference>
<dbReference type="InterPro" id="IPR041633">
    <property type="entry name" value="Polbeta"/>
</dbReference>
<dbReference type="Gene3D" id="3.30.460.10">
    <property type="entry name" value="Beta Polymerase, domain 2"/>
    <property type="match status" value="1"/>
</dbReference>
<dbReference type="RefSeq" id="WP_140591763.1">
    <property type="nucleotide sequence ID" value="NZ_VFRR01000075.1"/>
</dbReference>
<accession>A0A501W9I9</accession>
<dbReference type="EMBL" id="VFRR01000075">
    <property type="protein sequence ID" value="TPE45040.1"/>
    <property type="molecule type" value="Genomic_DNA"/>
</dbReference>
<dbReference type="AlphaFoldDB" id="A0A501W9I9"/>
<keyword evidence="3" id="KW-1185">Reference proteome</keyword>
<dbReference type="SUPFAM" id="SSF81301">
    <property type="entry name" value="Nucleotidyltransferase"/>
    <property type="match status" value="1"/>
</dbReference>
<sequence>MEYFSIQLGTARLYGSRAKGNFTSRSDIDLALLGEIDRHTLSAIALDLDESDLPHAVDVLCLAHLRNRALIDHIERVGVKIYTQ</sequence>
<organism evidence="2 3">
    <name type="scientific">Maribrevibacterium harenarium</name>
    <dbReference type="NCBI Taxonomy" id="2589817"/>
    <lineage>
        <taxon>Bacteria</taxon>
        <taxon>Pseudomonadati</taxon>
        <taxon>Pseudomonadota</taxon>
        <taxon>Gammaproteobacteria</taxon>
        <taxon>Oceanospirillales</taxon>
        <taxon>Oceanospirillaceae</taxon>
        <taxon>Maribrevibacterium</taxon>
    </lineage>
</organism>
<protein>
    <submittedName>
        <fullName evidence="2">Nucleotidyltransferase domain-containing protein</fullName>
    </submittedName>
</protein>
<evidence type="ECO:0000259" key="1">
    <source>
        <dbReference type="Pfam" id="PF18765"/>
    </source>
</evidence>
<reference evidence="2 3" key="1">
    <citation type="submission" date="2019-06" db="EMBL/GenBank/DDBJ databases">
        <title>A novel bacterium of genus Marinomonas, isolated from coastal sand.</title>
        <authorList>
            <person name="Huang H."/>
            <person name="Mo K."/>
            <person name="Hu Y."/>
        </authorList>
    </citation>
    <scope>NUCLEOTIDE SEQUENCE [LARGE SCALE GENOMIC DNA]</scope>
    <source>
        <strain evidence="2 3">HB171799</strain>
    </source>
</reference>
<dbReference type="GO" id="GO:0016740">
    <property type="term" value="F:transferase activity"/>
    <property type="evidence" value="ECO:0007669"/>
    <property type="project" value="UniProtKB-KW"/>
</dbReference>
<evidence type="ECO:0000313" key="3">
    <source>
        <dbReference type="Proteomes" id="UP000315901"/>
    </source>
</evidence>
<dbReference type="OrthoDB" id="9803106at2"/>
<name>A0A501W9I9_9GAMM</name>
<evidence type="ECO:0000313" key="2">
    <source>
        <dbReference type="EMBL" id="TPE45040.1"/>
    </source>
</evidence>
<dbReference type="InterPro" id="IPR043519">
    <property type="entry name" value="NT_sf"/>
</dbReference>
<dbReference type="Pfam" id="PF18765">
    <property type="entry name" value="Polbeta"/>
    <property type="match status" value="1"/>
</dbReference>